<organism evidence="2 3">
    <name type="scientific">Hymenoscyphus fraxineus</name>
    <dbReference type="NCBI Taxonomy" id="746836"/>
    <lineage>
        <taxon>Eukaryota</taxon>
        <taxon>Fungi</taxon>
        <taxon>Dikarya</taxon>
        <taxon>Ascomycota</taxon>
        <taxon>Pezizomycotina</taxon>
        <taxon>Leotiomycetes</taxon>
        <taxon>Helotiales</taxon>
        <taxon>Helotiaceae</taxon>
        <taxon>Hymenoscyphus</taxon>
    </lineage>
</organism>
<evidence type="ECO:0000313" key="3">
    <source>
        <dbReference type="Proteomes" id="UP000696280"/>
    </source>
</evidence>
<proteinExistence type="predicted"/>
<dbReference type="Proteomes" id="UP000696280">
    <property type="component" value="Unassembled WGS sequence"/>
</dbReference>
<dbReference type="PANTHER" id="PTHR43735">
    <property type="entry name" value="APOPTOSIS-INDUCING FACTOR 1"/>
    <property type="match status" value="1"/>
</dbReference>
<keyword evidence="3" id="KW-1185">Reference proteome</keyword>
<evidence type="ECO:0000313" key="2">
    <source>
        <dbReference type="EMBL" id="CAG8959293.1"/>
    </source>
</evidence>
<accession>A0A9N9L767</accession>
<dbReference type="PRINTS" id="PR00411">
    <property type="entry name" value="PNDRDTASEI"/>
</dbReference>
<dbReference type="SUPFAM" id="SSF51905">
    <property type="entry name" value="FAD/NAD(P)-binding domain"/>
    <property type="match status" value="1"/>
</dbReference>
<feature type="domain" description="FAD/NAD(P)-binding" evidence="1">
    <location>
        <begin position="117"/>
        <end position="368"/>
    </location>
</feature>
<comment type="caution">
    <text evidence="2">The sequence shown here is derived from an EMBL/GenBank/DDBJ whole genome shotgun (WGS) entry which is preliminary data.</text>
</comment>
<dbReference type="EMBL" id="CAJVRL010000091">
    <property type="protein sequence ID" value="CAG8959293.1"/>
    <property type="molecule type" value="Genomic_DNA"/>
</dbReference>
<dbReference type="OrthoDB" id="202203at2759"/>
<dbReference type="AlphaFoldDB" id="A0A9N9L767"/>
<dbReference type="PANTHER" id="PTHR43735:SF24">
    <property type="entry name" value="NUCLEOTIDE-DISULPHIDE OXIDOREDUCTASE AMID-LIKE, PUTATIVE (AFU_ORTHOLOGUE AFUA_1G17180)-RELATED"/>
    <property type="match status" value="1"/>
</dbReference>
<dbReference type="InterPro" id="IPR036188">
    <property type="entry name" value="FAD/NAD-bd_sf"/>
</dbReference>
<protein>
    <recommendedName>
        <fullName evidence="1">FAD/NAD(P)-binding domain-containing protein</fullName>
    </recommendedName>
</protein>
<dbReference type="GO" id="GO:0005737">
    <property type="term" value="C:cytoplasm"/>
    <property type="evidence" value="ECO:0007669"/>
    <property type="project" value="TreeGrafter"/>
</dbReference>
<dbReference type="GO" id="GO:0050660">
    <property type="term" value="F:flavin adenine dinucleotide binding"/>
    <property type="evidence" value="ECO:0007669"/>
    <property type="project" value="TreeGrafter"/>
</dbReference>
<dbReference type="PRINTS" id="PR00368">
    <property type="entry name" value="FADPNR"/>
</dbReference>
<dbReference type="GO" id="GO:0004174">
    <property type="term" value="F:electron-transferring-flavoprotein dehydrogenase activity"/>
    <property type="evidence" value="ECO:0007669"/>
    <property type="project" value="TreeGrafter"/>
</dbReference>
<dbReference type="Pfam" id="PF07992">
    <property type="entry name" value="Pyr_redox_2"/>
    <property type="match status" value="1"/>
</dbReference>
<sequence>MSSSGLFSKFIDLFPSFLHSNRVFPIRPTPQTFNMPSAITEVKPVRVLVAGGSYGGLAMALNLLDLTKGKHPRFSGKDGVDDSQKVDVRIKIVDERDGYFHLIGTPLAFSSESYAAKFWVKYTDIPALNHPSISVAQGSVSKIDPAAKIATIIDHTTQETYEEKYDYFVAASGLRREKQVVPQELTREKYLEESRKQINGVCVGGGLKDGKGVVVIGGGAVGIEMASEIATLHPTQRVTLIHSRDHLLSSEPLPTEMAEVSLKALRETGVEVLLNKRVSSSIEQEEGKWVLKLNDGTERTAGYVIWAISKSNSTSGYLPKNTVDEEGLVRIHNNLHFEDTIPNPSYHFALGDIVKWSGIKRCGGAMHMGLLVATNLHQEILVKQGTLKAHKFLVLPVVEPMMALACGKSAISWSEAAGVAVGEDVEEMFFGGNLGWDICWNYLQLGKSFDEPKKNQAEIAKLEEKVNDLEVKENIVNQEVGVEA</sequence>
<gene>
    <name evidence="2" type="ORF">HYFRA_00013063</name>
</gene>
<name>A0A9N9L767_9HELO</name>
<dbReference type="InterPro" id="IPR023753">
    <property type="entry name" value="FAD/NAD-binding_dom"/>
</dbReference>
<dbReference type="Gene3D" id="3.50.50.60">
    <property type="entry name" value="FAD/NAD(P)-binding domain"/>
    <property type="match status" value="2"/>
</dbReference>
<evidence type="ECO:0000259" key="1">
    <source>
        <dbReference type="Pfam" id="PF07992"/>
    </source>
</evidence>
<reference evidence="2" key="1">
    <citation type="submission" date="2021-07" db="EMBL/GenBank/DDBJ databases">
        <authorList>
            <person name="Durling M."/>
        </authorList>
    </citation>
    <scope>NUCLEOTIDE SEQUENCE</scope>
</reference>